<keyword evidence="10" id="KW-1133">Transmembrane helix</keyword>
<feature type="domain" description="PASTA" evidence="12">
    <location>
        <begin position="455"/>
        <end position="521"/>
    </location>
</feature>
<comment type="caution">
    <text evidence="13">The sequence shown here is derived from an EMBL/GenBank/DDBJ whole genome shotgun (WGS) entry which is preliminary data.</text>
</comment>
<feature type="compositionally biased region" description="Low complexity" evidence="9">
    <location>
        <begin position="323"/>
        <end position="346"/>
    </location>
</feature>
<dbReference type="CDD" id="cd06577">
    <property type="entry name" value="PASTA_pknB"/>
    <property type="match status" value="5"/>
</dbReference>
<evidence type="ECO:0000259" key="11">
    <source>
        <dbReference type="PROSITE" id="PS50011"/>
    </source>
</evidence>
<dbReference type="RefSeq" id="WP_205256197.1">
    <property type="nucleotide sequence ID" value="NZ_BAAAPV010000003.1"/>
</dbReference>
<dbReference type="PROSITE" id="PS51178">
    <property type="entry name" value="PASTA"/>
    <property type="match status" value="3"/>
</dbReference>
<feature type="domain" description="PASTA" evidence="12">
    <location>
        <begin position="658"/>
        <end position="721"/>
    </location>
</feature>
<dbReference type="PANTHER" id="PTHR43289:SF34">
    <property type="entry name" value="SERINE_THREONINE-PROTEIN KINASE YBDM-RELATED"/>
    <property type="match status" value="1"/>
</dbReference>
<dbReference type="FunFam" id="3.30.200.20:FF:000035">
    <property type="entry name" value="Serine/threonine protein kinase Stk1"/>
    <property type="match status" value="1"/>
</dbReference>
<keyword evidence="10" id="KW-0472">Membrane</keyword>
<protein>
    <recommendedName>
        <fullName evidence="1">non-specific serine/threonine protein kinase</fullName>
        <ecNumber evidence="1">2.7.11.1</ecNumber>
    </recommendedName>
</protein>
<dbReference type="Gene3D" id="3.30.200.20">
    <property type="entry name" value="Phosphorylase Kinase, domain 1"/>
    <property type="match status" value="1"/>
</dbReference>
<dbReference type="InterPro" id="IPR011009">
    <property type="entry name" value="Kinase-like_dom_sf"/>
</dbReference>
<dbReference type="PROSITE" id="PS50011">
    <property type="entry name" value="PROTEIN_KINASE_DOM"/>
    <property type="match status" value="1"/>
</dbReference>
<dbReference type="Pfam" id="PF03793">
    <property type="entry name" value="PASTA"/>
    <property type="match status" value="5"/>
</dbReference>
<dbReference type="SMART" id="SM00740">
    <property type="entry name" value="PASTA"/>
    <property type="match status" value="5"/>
</dbReference>
<feature type="domain" description="PASTA" evidence="12">
    <location>
        <begin position="590"/>
        <end position="657"/>
    </location>
</feature>
<name>A0A938YK93_9ACTN</name>
<evidence type="ECO:0000256" key="2">
    <source>
        <dbReference type="ARBA" id="ARBA00022527"/>
    </source>
</evidence>
<comment type="catalytic activity">
    <reaction evidence="7">
        <text>L-threonyl-[protein] + ATP = O-phospho-L-threonyl-[protein] + ADP + H(+)</text>
        <dbReference type="Rhea" id="RHEA:46608"/>
        <dbReference type="Rhea" id="RHEA-COMP:11060"/>
        <dbReference type="Rhea" id="RHEA-COMP:11605"/>
        <dbReference type="ChEBI" id="CHEBI:15378"/>
        <dbReference type="ChEBI" id="CHEBI:30013"/>
        <dbReference type="ChEBI" id="CHEBI:30616"/>
        <dbReference type="ChEBI" id="CHEBI:61977"/>
        <dbReference type="ChEBI" id="CHEBI:456216"/>
        <dbReference type="EC" id="2.7.11.1"/>
    </reaction>
</comment>
<feature type="domain" description="Protein kinase" evidence="11">
    <location>
        <begin position="28"/>
        <end position="292"/>
    </location>
</feature>
<evidence type="ECO:0000259" key="12">
    <source>
        <dbReference type="PROSITE" id="PS51178"/>
    </source>
</evidence>
<dbReference type="GO" id="GO:0045717">
    <property type="term" value="P:negative regulation of fatty acid biosynthetic process"/>
    <property type="evidence" value="ECO:0007669"/>
    <property type="project" value="UniProtKB-ARBA"/>
</dbReference>
<keyword evidence="14" id="KW-1185">Reference proteome</keyword>
<evidence type="ECO:0000313" key="13">
    <source>
        <dbReference type="EMBL" id="MBM9476096.1"/>
    </source>
</evidence>
<dbReference type="InterPro" id="IPR000719">
    <property type="entry name" value="Prot_kinase_dom"/>
</dbReference>
<feature type="compositionally biased region" description="Basic and acidic residues" evidence="9">
    <location>
        <begin position="408"/>
        <end position="423"/>
    </location>
</feature>
<evidence type="ECO:0000256" key="6">
    <source>
        <dbReference type="ARBA" id="ARBA00022840"/>
    </source>
</evidence>
<dbReference type="InterPro" id="IPR008271">
    <property type="entry name" value="Ser/Thr_kinase_AS"/>
</dbReference>
<dbReference type="Proteomes" id="UP000663801">
    <property type="component" value="Unassembled WGS sequence"/>
</dbReference>
<dbReference type="Gene3D" id="3.30.10.20">
    <property type="match status" value="5"/>
</dbReference>
<keyword evidence="3" id="KW-0808">Transferase</keyword>
<evidence type="ECO:0000256" key="10">
    <source>
        <dbReference type="SAM" id="Phobius"/>
    </source>
</evidence>
<dbReference type="InterPro" id="IPR005543">
    <property type="entry name" value="PASTA_dom"/>
</dbReference>
<evidence type="ECO:0000256" key="3">
    <source>
        <dbReference type="ARBA" id="ARBA00022679"/>
    </source>
</evidence>
<keyword evidence="10" id="KW-0812">Transmembrane</keyword>
<evidence type="ECO:0000256" key="9">
    <source>
        <dbReference type="SAM" id="MobiDB-lite"/>
    </source>
</evidence>
<dbReference type="AlphaFoldDB" id="A0A938YK93"/>
<evidence type="ECO:0000256" key="8">
    <source>
        <dbReference type="ARBA" id="ARBA00048679"/>
    </source>
</evidence>
<dbReference type="Pfam" id="PF00069">
    <property type="entry name" value="Pkinase"/>
    <property type="match status" value="1"/>
</dbReference>
<dbReference type="EMBL" id="JAERWL010000006">
    <property type="protein sequence ID" value="MBM9476096.1"/>
    <property type="molecule type" value="Genomic_DNA"/>
</dbReference>
<evidence type="ECO:0000256" key="1">
    <source>
        <dbReference type="ARBA" id="ARBA00012513"/>
    </source>
</evidence>
<accession>A0A938YK93</accession>
<keyword evidence="5 13" id="KW-0418">Kinase</keyword>
<dbReference type="Gene3D" id="1.10.510.10">
    <property type="entry name" value="Transferase(Phosphotransferase) domain 1"/>
    <property type="match status" value="1"/>
</dbReference>
<dbReference type="SMART" id="SM00220">
    <property type="entry name" value="S_TKc"/>
    <property type="match status" value="1"/>
</dbReference>
<keyword evidence="4" id="KW-0547">Nucleotide-binding</keyword>
<keyword evidence="2" id="KW-0723">Serine/threonine-protein kinase</keyword>
<proteinExistence type="predicted"/>
<dbReference type="EC" id="2.7.11.1" evidence="1"/>
<evidence type="ECO:0000256" key="4">
    <source>
        <dbReference type="ARBA" id="ARBA00022741"/>
    </source>
</evidence>
<dbReference type="GO" id="GO:0005524">
    <property type="term" value="F:ATP binding"/>
    <property type="evidence" value="ECO:0007669"/>
    <property type="project" value="UniProtKB-KW"/>
</dbReference>
<comment type="catalytic activity">
    <reaction evidence="8">
        <text>L-seryl-[protein] + ATP = O-phospho-L-seryl-[protein] + ADP + H(+)</text>
        <dbReference type="Rhea" id="RHEA:17989"/>
        <dbReference type="Rhea" id="RHEA-COMP:9863"/>
        <dbReference type="Rhea" id="RHEA-COMP:11604"/>
        <dbReference type="ChEBI" id="CHEBI:15378"/>
        <dbReference type="ChEBI" id="CHEBI:29999"/>
        <dbReference type="ChEBI" id="CHEBI:30616"/>
        <dbReference type="ChEBI" id="CHEBI:83421"/>
        <dbReference type="ChEBI" id="CHEBI:456216"/>
        <dbReference type="EC" id="2.7.11.1"/>
    </reaction>
</comment>
<dbReference type="FunFam" id="1.10.510.10:FF:000021">
    <property type="entry name" value="Serine/threonine protein kinase"/>
    <property type="match status" value="1"/>
</dbReference>
<evidence type="ECO:0000313" key="14">
    <source>
        <dbReference type="Proteomes" id="UP000663801"/>
    </source>
</evidence>
<sequence length="782" mass="79438">MDRVGSSAGAAPGGSPGALVGRVLEGRYRLGALIARGGMSAVYRAVDLRLDRPVAVKVMNPLYGDDPAFQARFEREARLAAGLRHPGVVAVHDQGRELDGGTPLAFLVMELVDGGTLRDLIAADAPLSPEVTLAVLEPLLAALGAAHAAGLVHRDVKPENVLISAKGEVKIADFGLVRALSAAPEASVATGDVILGTVAYLSPEQVATGSADARSDVYSAGIVAYEMLVGTPPYTGETALSVAYQHVNSDVPAVADALPNIPAELDDLIYAATSRDPEDRPRDASAFLAGLVSVRARTGIGHVPVPLPRRRVATGPDRTTLAATATPTDAAGAAPAGPHATRLLPTDGDDRPDGPDVPTGGHADDRPAPRHGSSPWAPEGAHGTAVVVDTDGDPVPAGRTLPGSSFDRAPDADDRAETAGWRREQRRRSLRRWLIAVLVVVLLAAAAAFGGWWVGGRWSTTPAAVGMTRLIAEQAVRDAGLVPAVNTEPDDTAPSGQVTAVQPAPGERVLRGTEVTLVVSAGSPRVPGVRAGTSVAAATAAVVAAGLVAAVDPEPRFDDTVPAGSVLAVDPVAGTPLRLGGTVRLLVSGGPAPVPVPAVTGKSSEDARNKLVVAGFVVGTTQRRFDADSPAGTLLGTDPPAGTALPRGSTVALVVAESVTLPDLRGQDAQAAADRLTALGVTVDRSSEFDSGVDGGAVARSEPTAGQRVQAGSRVTLVESTAVTVPKLNGTVGQARSALAALGLPLRVTALFGADSADIISQDPNAGTRVAPGTRVSVTAFP</sequence>
<organism evidence="13 14">
    <name type="scientific">Nakamurella flavida</name>
    <dbReference type="NCBI Taxonomy" id="363630"/>
    <lineage>
        <taxon>Bacteria</taxon>
        <taxon>Bacillati</taxon>
        <taxon>Actinomycetota</taxon>
        <taxon>Actinomycetes</taxon>
        <taxon>Nakamurellales</taxon>
        <taxon>Nakamurellaceae</taxon>
        <taxon>Nakamurella</taxon>
    </lineage>
</organism>
<gene>
    <name evidence="13" type="primary">pknB</name>
    <name evidence="13" type="ORF">JL107_06540</name>
</gene>
<dbReference type="SUPFAM" id="SSF56112">
    <property type="entry name" value="Protein kinase-like (PK-like)"/>
    <property type="match status" value="1"/>
</dbReference>
<reference evidence="13" key="1">
    <citation type="submission" date="2021-01" db="EMBL/GenBank/DDBJ databases">
        <title>KCTC 19127 draft genome.</title>
        <authorList>
            <person name="An D."/>
        </authorList>
    </citation>
    <scope>NUCLEOTIDE SEQUENCE</scope>
    <source>
        <strain evidence="13">KCTC 19127</strain>
    </source>
</reference>
<evidence type="ECO:0000256" key="7">
    <source>
        <dbReference type="ARBA" id="ARBA00047899"/>
    </source>
</evidence>
<keyword evidence="6" id="KW-0067">ATP-binding</keyword>
<feature type="region of interest" description="Disordered" evidence="9">
    <location>
        <begin position="323"/>
        <end position="423"/>
    </location>
</feature>
<dbReference type="CDD" id="cd14014">
    <property type="entry name" value="STKc_PknB_like"/>
    <property type="match status" value="1"/>
</dbReference>
<evidence type="ECO:0000256" key="5">
    <source>
        <dbReference type="ARBA" id="ARBA00022777"/>
    </source>
</evidence>
<dbReference type="PANTHER" id="PTHR43289">
    <property type="entry name" value="MITOGEN-ACTIVATED PROTEIN KINASE KINASE KINASE 20-RELATED"/>
    <property type="match status" value="1"/>
</dbReference>
<dbReference type="NCBIfam" id="NF033483">
    <property type="entry name" value="PknB_PASTA_kin"/>
    <property type="match status" value="1"/>
</dbReference>
<feature type="transmembrane region" description="Helical" evidence="10">
    <location>
        <begin position="433"/>
        <end position="454"/>
    </location>
</feature>
<dbReference type="GO" id="GO:0004674">
    <property type="term" value="F:protein serine/threonine kinase activity"/>
    <property type="evidence" value="ECO:0007669"/>
    <property type="project" value="UniProtKB-KW"/>
</dbReference>
<dbReference type="PROSITE" id="PS00108">
    <property type="entry name" value="PROTEIN_KINASE_ST"/>
    <property type="match status" value="1"/>
</dbReference>